<dbReference type="RefSeq" id="XP_005647042.1">
    <property type="nucleotide sequence ID" value="XM_005646985.1"/>
</dbReference>
<keyword evidence="2" id="KW-1185">Reference proteome</keyword>
<dbReference type="Gene3D" id="1.25.70.10">
    <property type="entry name" value="Transcription termination factor 3, mitochondrial"/>
    <property type="match status" value="1"/>
</dbReference>
<accession>I0YVS9</accession>
<dbReference type="EMBL" id="AGSI01000010">
    <property type="protein sequence ID" value="EIE22498.1"/>
    <property type="molecule type" value="Genomic_DNA"/>
</dbReference>
<gene>
    <name evidence="1" type="ORF">COCSUDRAFT_42785</name>
</gene>
<dbReference type="KEGG" id="csl:COCSUDRAFT_42785"/>
<dbReference type="AlphaFoldDB" id="I0YVS9"/>
<reference evidence="1 2" key="1">
    <citation type="journal article" date="2012" name="Genome Biol.">
        <title>The genome of the polar eukaryotic microalga coccomyxa subellipsoidea reveals traits of cold adaptation.</title>
        <authorList>
            <person name="Blanc G."/>
            <person name="Agarkova I."/>
            <person name="Grimwood J."/>
            <person name="Kuo A."/>
            <person name="Brueggeman A."/>
            <person name="Dunigan D."/>
            <person name="Gurnon J."/>
            <person name="Ladunga I."/>
            <person name="Lindquist E."/>
            <person name="Lucas S."/>
            <person name="Pangilinan J."/>
            <person name="Proschold T."/>
            <person name="Salamov A."/>
            <person name="Schmutz J."/>
            <person name="Weeks D."/>
            <person name="Yamada T."/>
            <person name="Claverie J.M."/>
            <person name="Grigoriev I."/>
            <person name="Van Etten J."/>
            <person name="Lomsadze A."/>
            <person name="Borodovsky M."/>
        </authorList>
    </citation>
    <scope>NUCLEOTIDE SEQUENCE [LARGE SCALE GENOMIC DNA]</scope>
    <source>
        <strain evidence="1 2">C-169</strain>
    </source>
</reference>
<proteinExistence type="predicted"/>
<evidence type="ECO:0000313" key="2">
    <source>
        <dbReference type="Proteomes" id="UP000007264"/>
    </source>
</evidence>
<dbReference type="Proteomes" id="UP000007264">
    <property type="component" value="Unassembled WGS sequence"/>
</dbReference>
<sequence>MEAVCRSLVEYNIRVRDLGQLFVTCPALLTCRAEDIHQRVEDISQMLGAPTSKITKESCLANLISGAPGILADPDAMRRLQFLVGHSVDVLQSIRFLTLQLQVDSKGTLLLVASHPEILITGIAEAFEALLAVLPLQKAELKAVIRKHPITLGVDVERAGSVLKALRAGGMEDAEVVQLVRLAFLTKLLGVPAGSILGAPSLFFNRSVVSTIGPRFSFIKDCLPDSTATWAPTTLLRSSDEDFCELTEAPLEQYAIYKKQWQEANGRRFRAK</sequence>
<dbReference type="OrthoDB" id="10450974at2759"/>
<dbReference type="GeneID" id="17040484"/>
<organism evidence="1 2">
    <name type="scientific">Coccomyxa subellipsoidea (strain C-169)</name>
    <name type="common">Green microalga</name>
    <dbReference type="NCBI Taxonomy" id="574566"/>
    <lineage>
        <taxon>Eukaryota</taxon>
        <taxon>Viridiplantae</taxon>
        <taxon>Chlorophyta</taxon>
        <taxon>core chlorophytes</taxon>
        <taxon>Trebouxiophyceae</taxon>
        <taxon>Trebouxiophyceae incertae sedis</taxon>
        <taxon>Coccomyxaceae</taxon>
        <taxon>Coccomyxa</taxon>
        <taxon>Coccomyxa subellipsoidea</taxon>
    </lineage>
</organism>
<dbReference type="InterPro" id="IPR038538">
    <property type="entry name" value="MTERF_sf"/>
</dbReference>
<evidence type="ECO:0000313" key="1">
    <source>
        <dbReference type="EMBL" id="EIE22498.1"/>
    </source>
</evidence>
<comment type="caution">
    <text evidence="1">The sequence shown here is derived from an EMBL/GenBank/DDBJ whole genome shotgun (WGS) entry which is preliminary data.</text>
</comment>
<protein>
    <submittedName>
        <fullName evidence="1">Uncharacterized protein</fullName>
    </submittedName>
</protein>
<name>I0YVS9_COCSC</name>